<comment type="similarity">
    <text evidence="1">Belongs to the RdRP family.</text>
</comment>
<sequence length="155" mass="16706">PAESAALYASADITGTLQPGECYIVKGNQAYIGPVAVWRYPCHGPADVGILQARQPPAGMALPRVSSAGNAMVLSKWGDVNKKWAGGDLDGDLNFASSPACFLDALVRLIQDTAPYVDAQDFEACSSVMHCAAMCMHISVWCLRSWFSRLWRPKS</sequence>
<dbReference type="EC" id="2.7.7.48" evidence="1"/>
<proteinExistence type="inferred from homology"/>
<name>A0A813A0I1_9DINO</name>
<dbReference type="AlphaFoldDB" id="A0A813A0I1"/>
<dbReference type="InterPro" id="IPR057596">
    <property type="entry name" value="RDRP_core"/>
</dbReference>
<accession>A0A813A0I1</accession>
<feature type="non-terminal residue" evidence="3">
    <location>
        <position position="155"/>
    </location>
</feature>
<evidence type="ECO:0000259" key="2">
    <source>
        <dbReference type="Pfam" id="PF05183"/>
    </source>
</evidence>
<evidence type="ECO:0000313" key="3">
    <source>
        <dbReference type="EMBL" id="CAE7843479.1"/>
    </source>
</evidence>
<dbReference type="OrthoDB" id="440831at2759"/>
<dbReference type="EMBL" id="CAJNJA010051239">
    <property type="protein sequence ID" value="CAE7843479.1"/>
    <property type="molecule type" value="Genomic_DNA"/>
</dbReference>
<gene>
    <name evidence="3" type="ORF">SNEC2469_LOCUS25759</name>
</gene>
<comment type="caution">
    <text evidence="3">The sequence shown here is derived from an EMBL/GenBank/DDBJ whole genome shotgun (WGS) entry which is preliminary data.</text>
</comment>
<dbReference type="GO" id="GO:0003723">
    <property type="term" value="F:RNA binding"/>
    <property type="evidence" value="ECO:0007669"/>
    <property type="project" value="UniProtKB-KW"/>
</dbReference>
<evidence type="ECO:0000313" key="4">
    <source>
        <dbReference type="Proteomes" id="UP000601435"/>
    </source>
</evidence>
<dbReference type="GO" id="GO:0003968">
    <property type="term" value="F:RNA-directed RNA polymerase activity"/>
    <property type="evidence" value="ECO:0007669"/>
    <property type="project" value="UniProtKB-KW"/>
</dbReference>
<feature type="domain" description="RDRP core" evidence="2">
    <location>
        <begin position="3"/>
        <end position="95"/>
    </location>
</feature>
<comment type="catalytic activity">
    <reaction evidence="1">
        <text>RNA(n) + a ribonucleoside 5'-triphosphate = RNA(n+1) + diphosphate</text>
        <dbReference type="Rhea" id="RHEA:21248"/>
        <dbReference type="Rhea" id="RHEA-COMP:14527"/>
        <dbReference type="Rhea" id="RHEA-COMP:17342"/>
        <dbReference type="ChEBI" id="CHEBI:33019"/>
        <dbReference type="ChEBI" id="CHEBI:61557"/>
        <dbReference type="ChEBI" id="CHEBI:140395"/>
        <dbReference type="EC" id="2.7.7.48"/>
    </reaction>
</comment>
<keyword evidence="1" id="KW-0808">Transferase</keyword>
<dbReference type="Proteomes" id="UP000601435">
    <property type="component" value="Unassembled WGS sequence"/>
</dbReference>
<reference evidence="3" key="1">
    <citation type="submission" date="2021-02" db="EMBL/GenBank/DDBJ databases">
        <authorList>
            <person name="Dougan E. K."/>
            <person name="Rhodes N."/>
            <person name="Thang M."/>
            <person name="Chan C."/>
        </authorList>
    </citation>
    <scope>NUCLEOTIDE SEQUENCE</scope>
</reference>
<keyword evidence="1" id="KW-0696">RNA-directed RNA polymerase</keyword>
<keyword evidence="1" id="KW-0548">Nucleotidyltransferase</keyword>
<protein>
    <recommendedName>
        <fullName evidence="1">RNA-dependent RNA polymerase</fullName>
        <ecNumber evidence="1">2.7.7.48</ecNumber>
    </recommendedName>
</protein>
<evidence type="ECO:0000256" key="1">
    <source>
        <dbReference type="RuleBase" id="RU363098"/>
    </source>
</evidence>
<dbReference type="Pfam" id="PF05183">
    <property type="entry name" value="RdRP"/>
    <property type="match status" value="1"/>
</dbReference>
<organism evidence="3 4">
    <name type="scientific">Symbiodinium necroappetens</name>
    <dbReference type="NCBI Taxonomy" id="1628268"/>
    <lineage>
        <taxon>Eukaryota</taxon>
        <taxon>Sar</taxon>
        <taxon>Alveolata</taxon>
        <taxon>Dinophyceae</taxon>
        <taxon>Suessiales</taxon>
        <taxon>Symbiodiniaceae</taxon>
        <taxon>Symbiodinium</taxon>
    </lineage>
</organism>
<keyword evidence="1" id="KW-0694">RNA-binding</keyword>
<keyword evidence="4" id="KW-1185">Reference proteome</keyword>